<organism evidence="2 3">
    <name type="scientific">Toxoplasma gondii ARI</name>
    <dbReference type="NCBI Taxonomy" id="1074872"/>
    <lineage>
        <taxon>Eukaryota</taxon>
        <taxon>Sar</taxon>
        <taxon>Alveolata</taxon>
        <taxon>Apicomplexa</taxon>
        <taxon>Conoidasida</taxon>
        <taxon>Coccidia</taxon>
        <taxon>Eucoccidiorida</taxon>
        <taxon>Eimeriorina</taxon>
        <taxon>Sarcocystidae</taxon>
        <taxon>Toxoplasma</taxon>
    </lineage>
</organism>
<evidence type="ECO:0000256" key="1">
    <source>
        <dbReference type="SAM" id="MobiDB-lite"/>
    </source>
</evidence>
<evidence type="ECO:0000313" key="2">
    <source>
        <dbReference type="EMBL" id="KYF40904.1"/>
    </source>
</evidence>
<reference evidence="2 3" key="1">
    <citation type="journal article" date="2016" name="Nat. Commun.">
        <title>Local admixture of amplified and diversified secreted pathogenesis determinants shapes mosaic Toxoplasma gondii genomes.</title>
        <authorList>
            <person name="Lorenzi H."/>
            <person name="Khan A."/>
            <person name="Behnke M.S."/>
            <person name="Namasivayam S."/>
            <person name="Swapna L.S."/>
            <person name="Hadjithomas M."/>
            <person name="Karamycheva S."/>
            <person name="Pinney D."/>
            <person name="Brunk B.P."/>
            <person name="Ajioka J.W."/>
            <person name="Ajzenberg D."/>
            <person name="Boothroyd J.C."/>
            <person name="Boyle J.P."/>
            <person name="Darde M.L."/>
            <person name="Diaz-Miranda M.A."/>
            <person name="Dubey J.P."/>
            <person name="Fritz H.M."/>
            <person name="Gennari S.M."/>
            <person name="Gregory B.D."/>
            <person name="Kim K."/>
            <person name="Saeij J.P."/>
            <person name="Su C."/>
            <person name="White M.W."/>
            <person name="Zhu X.Q."/>
            <person name="Howe D.K."/>
            <person name="Rosenthal B.M."/>
            <person name="Grigg M.E."/>
            <person name="Parkinson J."/>
            <person name="Liu L."/>
            <person name="Kissinger J.C."/>
            <person name="Roos D.S."/>
            <person name="Sibley L.D."/>
        </authorList>
    </citation>
    <scope>NUCLEOTIDE SEQUENCE [LARGE SCALE GENOMIC DNA]</scope>
    <source>
        <strain evidence="2 3">ARI</strain>
    </source>
</reference>
<evidence type="ECO:0000313" key="3">
    <source>
        <dbReference type="Proteomes" id="UP000074247"/>
    </source>
</evidence>
<proteinExistence type="predicted"/>
<comment type="caution">
    <text evidence="2">The sequence shown here is derived from an EMBL/GenBank/DDBJ whole genome shotgun (WGS) entry which is preliminary data.</text>
</comment>
<dbReference type="AlphaFoldDB" id="A0A139XQ57"/>
<dbReference type="VEuPathDB" id="ToxoDB:TGARI_359800"/>
<protein>
    <submittedName>
        <fullName evidence="2">Uncharacterized protein</fullName>
    </submittedName>
</protein>
<feature type="compositionally biased region" description="Basic and acidic residues" evidence="1">
    <location>
        <begin position="63"/>
        <end position="124"/>
    </location>
</feature>
<feature type="compositionally biased region" description="Basic and acidic residues" evidence="1">
    <location>
        <begin position="35"/>
        <end position="50"/>
    </location>
</feature>
<accession>A0A139XQ57</accession>
<feature type="region of interest" description="Disordered" evidence="1">
    <location>
        <begin position="1"/>
        <end position="172"/>
    </location>
</feature>
<dbReference type="Proteomes" id="UP000074247">
    <property type="component" value="Unassembled WGS sequence"/>
</dbReference>
<sequence length="172" mass="19143">MAREERGRRPSAVSPLAFPEEEGGGGGEESAGSVRAEERGEAEFRGEYRSISETGRGTCGCCRESERRGGGRDTNAEGEEAGDREFLPSDEDRGTEARTREAEGKGREESGRRTGREEAEIRREEDEEVDKEEEDVEEAQEAEAEESDEEEEESDEEEGEEEAAREDDGEER</sequence>
<gene>
    <name evidence="2" type="ORF">TGARI_359800</name>
</gene>
<feature type="compositionally biased region" description="Acidic residues" evidence="1">
    <location>
        <begin position="125"/>
        <end position="172"/>
    </location>
</feature>
<dbReference type="EMBL" id="AGQS02005347">
    <property type="protein sequence ID" value="KYF40904.1"/>
    <property type="molecule type" value="Genomic_DNA"/>
</dbReference>
<name>A0A139XQ57_TOXGO</name>